<reference evidence="1" key="2">
    <citation type="submission" date="2011-04" db="EMBL/GenBank/DDBJ databases">
        <authorList>
            <person name="Genoscope - CEA"/>
        </authorList>
    </citation>
    <scope>NUCLEOTIDE SEQUENCE</scope>
    <source>
        <strain evidence="1">R229</strain>
    </source>
</reference>
<dbReference type="EMBL" id="FR854082">
    <property type="protein sequence ID" value="CCA83459.1"/>
    <property type="molecule type" value="Genomic_DNA"/>
</dbReference>
<organism evidence="1">
    <name type="scientific">blood disease bacterium R229</name>
    <dbReference type="NCBI Taxonomy" id="741978"/>
    <lineage>
        <taxon>Bacteria</taxon>
        <taxon>Pseudomonadati</taxon>
        <taxon>Pseudomonadota</taxon>
        <taxon>Betaproteobacteria</taxon>
        <taxon>Burkholderiales</taxon>
        <taxon>Burkholderiaceae</taxon>
        <taxon>Ralstonia</taxon>
        <taxon>Ralstonia solanacearum species complex</taxon>
    </lineage>
</organism>
<dbReference type="AlphaFoldDB" id="G2ZWF9"/>
<sequence length="194" mass="21232">MPGCAGRWTPWRAPPAGSPPCCPTLAVRCPTTCSPRCWGCPRCGSRIPTRRAASTRPTSICWAAWRGRRCRSWRACSGTWPRAARPLPPAAPGGPDPWRPQAPCASGCPVARHTAIEEKEPDVPSFFASFDAWTAVRAQQDMQVPITRLSGRITVPGVWGRGAWGWRALRRMCRSALRGGAWSRSSSSGARRKR</sequence>
<name>G2ZWF9_9RALS</name>
<evidence type="ECO:0000313" key="1">
    <source>
        <dbReference type="EMBL" id="CCA83459.1"/>
    </source>
</evidence>
<proteinExistence type="predicted"/>
<accession>G2ZWF9</accession>
<gene>
    <name evidence="1" type="ORF">BDB_mp60629</name>
</gene>
<protein>
    <submittedName>
        <fullName evidence="1">Hypothethical protein</fullName>
    </submittedName>
</protein>
<reference evidence="1" key="1">
    <citation type="journal article" date="2011" name="PLoS ONE">
        <title>Ralstonia syzygii, the Blood Disease Bacterium and some Asian R. solanacearum strains form a single genomic species despite divergent lifestyles.</title>
        <authorList>
            <person name="Remenant B."/>
            <person name="de Cambiaire J.C."/>
            <person name="Cellier G."/>
            <person name="Jacobs J.M."/>
            <person name="Mangenot S."/>
            <person name="Barbe V."/>
            <person name="Lajus A."/>
            <person name="Vallenet D."/>
            <person name="Medigue C."/>
            <person name="Fegan M."/>
            <person name="Allen C."/>
            <person name="Prior P."/>
        </authorList>
    </citation>
    <scope>NUCLEOTIDE SEQUENCE</scope>
    <source>
        <strain evidence="1">R229</strain>
    </source>
</reference>